<dbReference type="Gene3D" id="3.60.10.10">
    <property type="entry name" value="Endonuclease/exonuclease/phosphatase"/>
    <property type="match status" value="1"/>
</dbReference>
<dbReference type="Pfam" id="PF00078">
    <property type="entry name" value="RVT_1"/>
    <property type="match status" value="1"/>
</dbReference>
<comment type="caution">
    <text evidence="2">The sequence shown here is derived from an EMBL/GenBank/DDBJ whole genome shotgun (WGS) entry which is preliminary data.</text>
</comment>
<dbReference type="CDD" id="cd01650">
    <property type="entry name" value="RT_nLTR_like"/>
    <property type="match status" value="1"/>
</dbReference>
<dbReference type="InterPro" id="IPR036691">
    <property type="entry name" value="Endo/exonu/phosph_ase_sf"/>
</dbReference>
<dbReference type="InterPro" id="IPR026960">
    <property type="entry name" value="RVT-Znf"/>
</dbReference>
<dbReference type="Proteomes" id="UP000634136">
    <property type="component" value="Unassembled WGS sequence"/>
</dbReference>
<reference evidence="2" key="1">
    <citation type="submission" date="2020-09" db="EMBL/GenBank/DDBJ databases">
        <title>Genome-Enabled Discovery of Anthraquinone Biosynthesis in Senna tora.</title>
        <authorList>
            <person name="Kang S.-H."/>
            <person name="Pandey R.P."/>
            <person name="Lee C.-M."/>
            <person name="Sim J.-S."/>
            <person name="Jeong J.-T."/>
            <person name="Choi B.-S."/>
            <person name="Jung M."/>
            <person name="Ginzburg D."/>
            <person name="Zhao K."/>
            <person name="Won S.Y."/>
            <person name="Oh T.-J."/>
            <person name="Yu Y."/>
            <person name="Kim N.-H."/>
            <person name="Lee O.R."/>
            <person name="Lee T.-H."/>
            <person name="Bashyal P."/>
            <person name="Kim T.-S."/>
            <person name="Lee W.-H."/>
            <person name="Kawkins C."/>
            <person name="Kim C.-K."/>
            <person name="Kim J.S."/>
            <person name="Ahn B.O."/>
            <person name="Rhee S.Y."/>
            <person name="Sohng J.K."/>
        </authorList>
    </citation>
    <scope>NUCLEOTIDE SEQUENCE</scope>
    <source>
        <tissue evidence="2">Leaf</tissue>
    </source>
</reference>
<gene>
    <name evidence="2" type="ORF">G2W53_007380</name>
</gene>
<dbReference type="Pfam" id="PF03372">
    <property type="entry name" value="Exo_endo_phos"/>
    <property type="match status" value="1"/>
</dbReference>
<dbReference type="OrthoDB" id="846389at2759"/>
<evidence type="ECO:0000259" key="1">
    <source>
        <dbReference type="PROSITE" id="PS50878"/>
    </source>
</evidence>
<sequence>MKSSKYRKRLRIYRWNSLEGDSADSVSGTNDDPCSTLNALDAQNQLDCSKAVEEDIQGEYEDDFSDDLMDIEDGPNVQSPIIPHLLQCGLCPLPIKKRISKEYNNHLDPNDSLNPIPMDLDADQLEPNVTYTIFQLSDHVHRLFADDYMDWYKAPTYVGCGQKIFEWASSTLPLSHTLGLVIQFDHNATLKWDLCHVNIRQTNFILYVNKLLIAVPGTQGPFLISPLNWFFTFSLWNHYLGASVLRIIHSPASVTYEDSMYGDEDTKRNKRGYELRMGGILKKQKCTSSSDHEDEKRLRKRVKFRDDVNFKESDIPYAKRFKLACKVSKAFQEITQGCTTTIQRLKQLVSQYNPNFIFLSETKHSFRYSSKLLSGLGYCNFVGTDSKGKSGGTILAWQDNQSCDVLDVSPNWIHITTHNVQGQQCQISFIYGFPALADRKVLWNWFMNISITISCAWMAVGDFNQIRDLKDKLSSTHRVDGAADFNKMIDSCGFVDLNTCGVWHTWTNKRKKNKSVWARLDRALCNHQWLTLFPSTALFSLPMVASDHCPLFLKTVGVRPYVRRPFHFHNMWLSFGECMRVVSQSWSSIISGSPAFILSSKLQIVGWNLKQWNRDEVGSIQNRIRTINEQLLTLQQTPHNNDLNSQWEAQHESLRQQMEFFLDCEESLWAQKARMSWLVSGDRNTSYFHNTVNKRRIQNSINAIKDDNGVWVDGFQQVQDLAVDYFKNIFTDNHSEGVEYSAPGPDGLNVQFFKHFWAVVKDDMFSMLHAFFDRGYLLKSLNRTYISLIPKTNAPQTFKDYRPISLANVAYKLISKVLCNIMKVFLGDLIAPNQSAFLKGRLISDNTVLVGELMHKMRSIRKGKAKWCALKLDIQKAYDKISWSFIEAVLTRMNFPALWIQYIMQCVTTVSYQLILNGGVRQGDPLSPYIFILCSNMLSCMITKEEKAKLWKGLKISIRAAPITHMMYADDTILFFEATDYGCQAVQRTLSRYAALSGQSMNLQKSFMIFSPNTSHSMKKTISSDMGLKFSSCLGKYLGTWIDGKCSKKKAVDEVIAKVRGKLQSWKSRCLSQAARLTLINSVINSYLVYPMSTIYFAKNDCKIIESIMARFFWGDQEDKRKVHLLTWKNLCRPKYDGGLGCRDVSSLNIALLAKHLWRMVAGNTSYASSILSLKYADASTPDALTISAIPVSATNQKDRLIWKHAPDGEYCVKAGYRFLNHNDNQNYSDQNRMIWKNIWKFILPNRIIMFMWKFLNKSLPTFSILRSHHLQITEPCHLCGNQEENINHVFLLCPFARAVWFDCHLSFRAEFAMNQKTMEGYQSCPRQALAAIYSQFALYKMAFDLNVNHPSQFNPVLQAKKFREVNIRDYISAEGMSIFCNYKKVRRRNVRNGATVDRAFFLLIRLNGVTLVEASYCLTSSQSLHQAFLIVLRRGIQLSQASATTSTCNFFVPNQRWATLLDSGYNNSKELQVVGRDIMILRKQYSNSSIFIINNCTSMFSVIFPNPPKHYTIGWNIM</sequence>
<feature type="domain" description="Reverse transcriptase" evidence="1">
    <location>
        <begin position="770"/>
        <end position="1030"/>
    </location>
</feature>
<dbReference type="InterPro" id="IPR005135">
    <property type="entry name" value="Endo/exonuclease/phosphatase"/>
</dbReference>
<dbReference type="PROSITE" id="PS50878">
    <property type="entry name" value="RT_POL"/>
    <property type="match status" value="1"/>
</dbReference>
<keyword evidence="3" id="KW-1185">Reference proteome</keyword>
<evidence type="ECO:0000313" key="2">
    <source>
        <dbReference type="EMBL" id="KAF7838898.1"/>
    </source>
</evidence>
<dbReference type="EMBL" id="JAAIUW010000003">
    <property type="protein sequence ID" value="KAF7838898.1"/>
    <property type="molecule type" value="Genomic_DNA"/>
</dbReference>
<evidence type="ECO:0000313" key="3">
    <source>
        <dbReference type="Proteomes" id="UP000634136"/>
    </source>
</evidence>
<dbReference type="SUPFAM" id="SSF56672">
    <property type="entry name" value="DNA/RNA polymerases"/>
    <property type="match status" value="1"/>
</dbReference>
<dbReference type="SUPFAM" id="SSF56219">
    <property type="entry name" value="DNase I-like"/>
    <property type="match status" value="1"/>
</dbReference>
<dbReference type="InterPro" id="IPR043502">
    <property type="entry name" value="DNA/RNA_pol_sf"/>
</dbReference>
<accession>A0A834X594</accession>
<organism evidence="2 3">
    <name type="scientific">Senna tora</name>
    <dbReference type="NCBI Taxonomy" id="362788"/>
    <lineage>
        <taxon>Eukaryota</taxon>
        <taxon>Viridiplantae</taxon>
        <taxon>Streptophyta</taxon>
        <taxon>Embryophyta</taxon>
        <taxon>Tracheophyta</taxon>
        <taxon>Spermatophyta</taxon>
        <taxon>Magnoliopsida</taxon>
        <taxon>eudicotyledons</taxon>
        <taxon>Gunneridae</taxon>
        <taxon>Pentapetalae</taxon>
        <taxon>rosids</taxon>
        <taxon>fabids</taxon>
        <taxon>Fabales</taxon>
        <taxon>Fabaceae</taxon>
        <taxon>Caesalpinioideae</taxon>
        <taxon>Cassia clade</taxon>
        <taxon>Senna</taxon>
    </lineage>
</organism>
<dbReference type="PANTHER" id="PTHR33116">
    <property type="entry name" value="REVERSE TRANSCRIPTASE ZINC-BINDING DOMAIN-CONTAINING PROTEIN-RELATED-RELATED"/>
    <property type="match status" value="1"/>
</dbReference>
<dbReference type="PANTHER" id="PTHR33116:SF86">
    <property type="entry name" value="REVERSE TRANSCRIPTASE DOMAIN-CONTAINING PROTEIN"/>
    <property type="match status" value="1"/>
</dbReference>
<dbReference type="GO" id="GO:0003824">
    <property type="term" value="F:catalytic activity"/>
    <property type="evidence" value="ECO:0007669"/>
    <property type="project" value="InterPro"/>
</dbReference>
<name>A0A834X594_9FABA</name>
<protein>
    <submittedName>
        <fullName evidence="2">Ribonuclease H</fullName>
    </submittedName>
</protein>
<dbReference type="InterPro" id="IPR000477">
    <property type="entry name" value="RT_dom"/>
</dbReference>
<proteinExistence type="predicted"/>
<dbReference type="Pfam" id="PF13966">
    <property type="entry name" value="zf-RVT"/>
    <property type="match status" value="1"/>
</dbReference>